<dbReference type="AlphaFoldDB" id="A0A151R8U3"/>
<evidence type="ECO:0000313" key="5">
    <source>
        <dbReference type="Proteomes" id="UP000075243"/>
    </source>
</evidence>
<evidence type="ECO:0000256" key="1">
    <source>
        <dbReference type="ARBA" id="ARBA00004613"/>
    </source>
</evidence>
<evidence type="ECO:0000256" key="2">
    <source>
        <dbReference type="ARBA" id="ARBA00011073"/>
    </source>
</evidence>
<keyword evidence="5" id="KW-1185">Reference proteome</keyword>
<dbReference type="OMA" id="RARCFIY"/>
<proteinExistence type="inferred from homology"/>
<comment type="subcellular location">
    <subcellularLocation>
        <location evidence="1">Secreted</location>
    </subcellularLocation>
</comment>
<evidence type="ECO:0000256" key="3">
    <source>
        <dbReference type="ARBA" id="ARBA00022729"/>
    </source>
</evidence>
<dbReference type="Proteomes" id="UP000075243">
    <property type="component" value="Unassembled WGS sequence"/>
</dbReference>
<name>A0A151R8U3_CAJCA</name>
<accession>A0A151R8U3</accession>
<dbReference type="InterPro" id="IPR045051">
    <property type="entry name" value="SBT"/>
</dbReference>
<gene>
    <name evidence="4" type="ORF">KK1_039795</name>
</gene>
<comment type="similarity">
    <text evidence="2">Belongs to the peptidase S8 family.</text>
</comment>
<dbReference type="Gene3D" id="2.60.40.2310">
    <property type="match status" value="1"/>
</dbReference>
<dbReference type="Gramene" id="C.cajan_37533.t">
    <property type="protein sequence ID" value="C.cajan_37533.t.cds1"/>
    <property type="gene ID" value="C.cajan_37533"/>
</dbReference>
<dbReference type="PANTHER" id="PTHR10795">
    <property type="entry name" value="PROPROTEIN CONVERTASE SUBTILISIN/KEXIN"/>
    <property type="match status" value="1"/>
</dbReference>
<dbReference type="GO" id="GO:0005576">
    <property type="term" value="C:extracellular region"/>
    <property type="evidence" value="ECO:0007669"/>
    <property type="project" value="UniProtKB-SubCell"/>
</dbReference>
<keyword evidence="3" id="KW-0732">Signal</keyword>
<sequence length="119" mass="13609">MLSFYLGNLYSEAVNLGLEYDASEIDYVKFLCGQGYDTKKLQTLTNDNNSCRQENNGMVRDLNLSSFSTWFTHVFRRTVANVGSATSKYKARVTTPPSLLNIKVRRARCFIYLFCGCYL</sequence>
<organism evidence="4 5">
    <name type="scientific">Cajanus cajan</name>
    <name type="common">Pigeon pea</name>
    <name type="synonym">Cajanus indicus</name>
    <dbReference type="NCBI Taxonomy" id="3821"/>
    <lineage>
        <taxon>Eukaryota</taxon>
        <taxon>Viridiplantae</taxon>
        <taxon>Streptophyta</taxon>
        <taxon>Embryophyta</taxon>
        <taxon>Tracheophyta</taxon>
        <taxon>Spermatophyta</taxon>
        <taxon>Magnoliopsida</taxon>
        <taxon>eudicotyledons</taxon>
        <taxon>Gunneridae</taxon>
        <taxon>Pentapetalae</taxon>
        <taxon>rosids</taxon>
        <taxon>fabids</taxon>
        <taxon>Fabales</taxon>
        <taxon>Fabaceae</taxon>
        <taxon>Papilionoideae</taxon>
        <taxon>50 kb inversion clade</taxon>
        <taxon>NPAAA clade</taxon>
        <taxon>indigoferoid/millettioid clade</taxon>
        <taxon>Phaseoleae</taxon>
        <taxon>Cajanus</taxon>
    </lineage>
</organism>
<dbReference type="STRING" id="3821.A0A151R8U3"/>
<dbReference type="EMBL" id="KQ483954">
    <property type="protein sequence ID" value="KYP38929.1"/>
    <property type="molecule type" value="Genomic_DNA"/>
</dbReference>
<reference evidence="4" key="1">
    <citation type="journal article" date="2012" name="Nat. Biotechnol.">
        <title>Draft genome sequence of pigeonpea (Cajanus cajan), an orphan legume crop of resource-poor farmers.</title>
        <authorList>
            <person name="Varshney R.K."/>
            <person name="Chen W."/>
            <person name="Li Y."/>
            <person name="Bharti A.K."/>
            <person name="Saxena R.K."/>
            <person name="Schlueter J.A."/>
            <person name="Donoghue M.T."/>
            <person name="Azam S."/>
            <person name="Fan G."/>
            <person name="Whaley A.M."/>
            <person name="Farmer A.D."/>
            <person name="Sheridan J."/>
            <person name="Iwata A."/>
            <person name="Tuteja R."/>
            <person name="Penmetsa R.V."/>
            <person name="Wu W."/>
            <person name="Upadhyaya H.D."/>
            <person name="Yang S.P."/>
            <person name="Shah T."/>
            <person name="Saxena K.B."/>
            <person name="Michael T."/>
            <person name="McCombie W.R."/>
            <person name="Yang B."/>
            <person name="Zhang G."/>
            <person name="Yang H."/>
            <person name="Wang J."/>
            <person name="Spillane C."/>
            <person name="Cook D.R."/>
            <person name="May G.D."/>
            <person name="Xu X."/>
            <person name="Jackson S.A."/>
        </authorList>
    </citation>
    <scope>NUCLEOTIDE SEQUENCE [LARGE SCALE GENOMIC DNA]</scope>
</reference>
<evidence type="ECO:0000313" key="4">
    <source>
        <dbReference type="EMBL" id="KYP38929.1"/>
    </source>
</evidence>
<protein>
    <submittedName>
        <fullName evidence="4">Cucumisin</fullName>
    </submittedName>
</protein>